<dbReference type="PANTHER" id="PTHR33359:SF1">
    <property type="entry name" value="MOLYBDOPTERIN SYNTHASE SULFUR CARRIER SUBUNIT"/>
    <property type="match status" value="1"/>
</dbReference>
<dbReference type="EMBL" id="CP036275">
    <property type="protein sequence ID" value="QDU39873.1"/>
    <property type="molecule type" value="Genomic_DNA"/>
</dbReference>
<dbReference type="InterPro" id="IPR016155">
    <property type="entry name" value="Mopterin_synth/thiamin_S_b"/>
</dbReference>
<sequence length="81" mass="8504">MNVSVQLFARARDLAGSERVSVDVPDDATVGDVRAALVREYPALEPIASSLLVAVDADYATDSKRLEQGQVVACFPPVSGG</sequence>
<dbReference type="Pfam" id="PF02597">
    <property type="entry name" value="ThiS"/>
    <property type="match status" value="1"/>
</dbReference>
<dbReference type="InterPro" id="IPR012675">
    <property type="entry name" value="Beta-grasp_dom_sf"/>
</dbReference>
<dbReference type="SUPFAM" id="SSF54285">
    <property type="entry name" value="MoaD/ThiS"/>
    <property type="match status" value="1"/>
</dbReference>
<keyword evidence="2" id="KW-0547">Nucleotide-binding</keyword>
<dbReference type="GO" id="GO:1990133">
    <property type="term" value="C:molybdopterin adenylyltransferase complex"/>
    <property type="evidence" value="ECO:0007669"/>
    <property type="project" value="TreeGrafter"/>
</dbReference>
<dbReference type="InterPro" id="IPR044672">
    <property type="entry name" value="MOCS2A"/>
</dbReference>
<organism evidence="6 7">
    <name type="scientific">Maioricimonas rarisocia</name>
    <dbReference type="NCBI Taxonomy" id="2528026"/>
    <lineage>
        <taxon>Bacteria</taxon>
        <taxon>Pseudomonadati</taxon>
        <taxon>Planctomycetota</taxon>
        <taxon>Planctomycetia</taxon>
        <taxon>Planctomycetales</taxon>
        <taxon>Planctomycetaceae</taxon>
        <taxon>Maioricimonas</taxon>
    </lineage>
</organism>
<evidence type="ECO:0000256" key="1">
    <source>
        <dbReference type="ARBA" id="ARBA00005046"/>
    </source>
</evidence>
<reference evidence="6 7" key="1">
    <citation type="submission" date="2019-02" db="EMBL/GenBank/DDBJ databases">
        <title>Deep-cultivation of Planctomycetes and their phenomic and genomic characterization uncovers novel biology.</title>
        <authorList>
            <person name="Wiegand S."/>
            <person name="Jogler M."/>
            <person name="Boedeker C."/>
            <person name="Pinto D."/>
            <person name="Vollmers J."/>
            <person name="Rivas-Marin E."/>
            <person name="Kohn T."/>
            <person name="Peeters S.H."/>
            <person name="Heuer A."/>
            <person name="Rast P."/>
            <person name="Oberbeckmann S."/>
            <person name="Bunk B."/>
            <person name="Jeske O."/>
            <person name="Meyerdierks A."/>
            <person name="Storesund J.E."/>
            <person name="Kallscheuer N."/>
            <person name="Luecker S."/>
            <person name="Lage O.M."/>
            <person name="Pohl T."/>
            <person name="Merkel B.J."/>
            <person name="Hornburger P."/>
            <person name="Mueller R.-W."/>
            <person name="Bruemmer F."/>
            <person name="Labrenz M."/>
            <person name="Spormann A.M."/>
            <person name="Op den Camp H."/>
            <person name="Overmann J."/>
            <person name="Amann R."/>
            <person name="Jetten M.S.M."/>
            <person name="Mascher T."/>
            <person name="Medema M.H."/>
            <person name="Devos D.P."/>
            <person name="Kaster A.-K."/>
            <person name="Ovreas L."/>
            <person name="Rohde M."/>
            <person name="Galperin M.Y."/>
            <person name="Jogler C."/>
        </authorList>
    </citation>
    <scope>NUCLEOTIDE SEQUENCE [LARGE SCALE GENOMIC DNA]</scope>
    <source>
        <strain evidence="6 7">Mal4</strain>
    </source>
</reference>
<dbReference type="InterPro" id="IPR003749">
    <property type="entry name" value="ThiS/MoaD-like"/>
</dbReference>
<dbReference type="AlphaFoldDB" id="A0A517ZBK5"/>
<dbReference type="CDD" id="cd00754">
    <property type="entry name" value="Ubl_MoaD"/>
    <property type="match status" value="1"/>
</dbReference>
<dbReference type="RefSeq" id="WP_145371012.1">
    <property type="nucleotide sequence ID" value="NZ_CP036275.1"/>
</dbReference>
<dbReference type="GO" id="GO:0000166">
    <property type="term" value="F:nucleotide binding"/>
    <property type="evidence" value="ECO:0007669"/>
    <property type="project" value="UniProtKB-KW"/>
</dbReference>
<keyword evidence="3" id="KW-0501">Molybdenum cofactor biosynthesis</keyword>
<dbReference type="PANTHER" id="PTHR33359">
    <property type="entry name" value="MOLYBDOPTERIN SYNTHASE SULFUR CARRIER SUBUNIT"/>
    <property type="match status" value="1"/>
</dbReference>
<evidence type="ECO:0000313" key="6">
    <source>
        <dbReference type="EMBL" id="QDU39873.1"/>
    </source>
</evidence>
<dbReference type="UniPathway" id="UPA00344"/>
<dbReference type="FunFam" id="3.10.20.30:FF:000010">
    <property type="entry name" value="Molybdopterin synthase sulfur carrier subunit"/>
    <property type="match status" value="1"/>
</dbReference>
<evidence type="ECO:0000256" key="3">
    <source>
        <dbReference type="ARBA" id="ARBA00023150"/>
    </source>
</evidence>
<evidence type="ECO:0000256" key="5">
    <source>
        <dbReference type="ARBA" id="ARBA00024247"/>
    </source>
</evidence>
<evidence type="ECO:0000313" key="7">
    <source>
        <dbReference type="Proteomes" id="UP000320496"/>
    </source>
</evidence>
<evidence type="ECO:0000256" key="2">
    <source>
        <dbReference type="ARBA" id="ARBA00022741"/>
    </source>
</evidence>
<comment type="similarity">
    <text evidence="4">Belongs to the MoaD family.</text>
</comment>
<dbReference type="NCBIfam" id="TIGR01682">
    <property type="entry name" value="moaD"/>
    <property type="match status" value="1"/>
</dbReference>
<dbReference type="Proteomes" id="UP000320496">
    <property type="component" value="Chromosome"/>
</dbReference>
<name>A0A517ZBK5_9PLAN</name>
<dbReference type="Gene3D" id="3.10.20.30">
    <property type="match status" value="1"/>
</dbReference>
<proteinExistence type="inferred from homology"/>
<dbReference type="GO" id="GO:0006777">
    <property type="term" value="P:Mo-molybdopterin cofactor biosynthetic process"/>
    <property type="evidence" value="ECO:0007669"/>
    <property type="project" value="UniProtKB-KW"/>
</dbReference>
<evidence type="ECO:0000256" key="4">
    <source>
        <dbReference type="ARBA" id="ARBA00024200"/>
    </source>
</evidence>
<protein>
    <recommendedName>
        <fullName evidence="5">Molybdopterin synthase sulfur carrier subunit</fullName>
    </recommendedName>
</protein>
<dbReference type="KEGG" id="mri:Mal4_42260"/>
<keyword evidence="7" id="KW-1185">Reference proteome</keyword>
<gene>
    <name evidence="6" type="ORF">Mal4_42260</name>
</gene>
<dbReference type="OrthoDB" id="7066694at2"/>
<accession>A0A517ZBK5</accession>
<comment type="pathway">
    <text evidence="1">Cofactor biosynthesis; molybdopterin biosynthesis.</text>
</comment>